<dbReference type="AlphaFoldDB" id="C6AT67"/>
<proteinExistence type="inferred from homology"/>
<keyword evidence="2" id="KW-1277">Toxin-antitoxin system</keyword>
<dbReference type="HOGENOM" id="CLU_147162_11_1_5"/>
<organism evidence="3 4">
    <name type="scientific">Rhizobium leguminosarum bv. trifolii (strain WSM1325)</name>
    <dbReference type="NCBI Taxonomy" id="395491"/>
    <lineage>
        <taxon>Bacteria</taxon>
        <taxon>Pseudomonadati</taxon>
        <taxon>Pseudomonadota</taxon>
        <taxon>Alphaproteobacteria</taxon>
        <taxon>Hyphomicrobiales</taxon>
        <taxon>Rhizobiaceae</taxon>
        <taxon>Rhizobium/Agrobacterium group</taxon>
        <taxon>Rhizobium</taxon>
    </lineage>
</organism>
<evidence type="ECO:0000313" key="4">
    <source>
        <dbReference type="Proteomes" id="UP000002256"/>
    </source>
</evidence>
<name>C6AT67_RHILS</name>
<dbReference type="Gene3D" id="3.30.2310.20">
    <property type="entry name" value="RelE-like"/>
    <property type="match status" value="1"/>
</dbReference>
<dbReference type="Pfam" id="PF05016">
    <property type="entry name" value="ParE_toxin"/>
    <property type="match status" value="1"/>
</dbReference>
<dbReference type="PANTHER" id="PTHR33755">
    <property type="entry name" value="TOXIN PARE1-RELATED"/>
    <property type="match status" value="1"/>
</dbReference>
<evidence type="ECO:0000313" key="3">
    <source>
        <dbReference type="EMBL" id="ACS57339.1"/>
    </source>
</evidence>
<dbReference type="Proteomes" id="UP000002256">
    <property type="component" value="Chromosome"/>
</dbReference>
<dbReference type="InterPro" id="IPR035093">
    <property type="entry name" value="RelE/ParE_toxin_dom_sf"/>
</dbReference>
<dbReference type="EMBL" id="CP001622">
    <property type="protein sequence ID" value="ACS57339.1"/>
    <property type="molecule type" value="Genomic_DNA"/>
</dbReference>
<evidence type="ECO:0000256" key="2">
    <source>
        <dbReference type="ARBA" id="ARBA00022649"/>
    </source>
</evidence>
<sequence length="96" mass="10974">MSLRIKWTRRALARLDHIGAYIARHHQGAAARVIVRIQSIVETMPDYPLVGKVSRVAGTREVVLSDIPYIVACRARENEIEILTILHTSQRWPKSF</sequence>
<reference evidence="3 4" key="1">
    <citation type="journal article" date="2010" name="Stand. Genomic Sci.">
        <title>Complete genome sequence of Rhizobium leguminosarum bv. trifolii strain WSM1325, an effective microsymbiont of annual Mediterranean clovers.</title>
        <authorList>
            <person name="Reeve W."/>
            <person name="O'Hara G."/>
            <person name="Chain P."/>
            <person name="Ardley J."/>
            <person name="Brau L."/>
            <person name="Nandesena K."/>
            <person name="Tiwari R."/>
            <person name="Copeland A."/>
            <person name="Nolan M."/>
            <person name="Han C."/>
            <person name="Brettin T."/>
            <person name="Land M."/>
            <person name="Ovchinikova G."/>
            <person name="Ivanova N."/>
            <person name="Mavromatis K."/>
            <person name="Markowitz V."/>
            <person name="Kyrpides N."/>
            <person name="Melino V."/>
            <person name="Denton M."/>
            <person name="Yates R."/>
            <person name="Howieson J."/>
        </authorList>
    </citation>
    <scope>NUCLEOTIDE SEQUENCE [LARGE SCALE GENOMIC DNA]</scope>
    <source>
        <strain evidence="3 4">WSM1325</strain>
    </source>
</reference>
<dbReference type="NCBIfam" id="TIGR02385">
    <property type="entry name" value="RelE_StbE"/>
    <property type="match status" value="1"/>
</dbReference>
<accession>C6AT67</accession>
<protein>
    <submittedName>
        <fullName evidence="3">Addiction module toxin, RelE/StbE family</fullName>
    </submittedName>
</protein>
<dbReference type="OrthoDB" id="595470at2"/>
<evidence type="ECO:0000256" key="1">
    <source>
        <dbReference type="ARBA" id="ARBA00006226"/>
    </source>
</evidence>
<dbReference type="InterPro" id="IPR051803">
    <property type="entry name" value="TA_system_RelE-like_toxin"/>
</dbReference>
<dbReference type="KEGG" id="rlg:Rleg_3082"/>
<dbReference type="PANTHER" id="PTHR33755:SF6">
    <property type="entry name" value="PLASMID STABILIZATION SYSTEM PROTEIN"/>
    <property type="match status" value="1"/>
</dbReference>
<gene>
    <name evidence="3" type="ordered locus">Rleg_3082</name>
</gene>
<dbReference type="InterPro" id="IPR007712">
    <property type="entry name" value="RelE/ParE_toxin"/>
</dbReference>
<comment type="similarity">
    <text evidence="1">Belongs to the RelE toxin family.</text>
</comment>